<protein>
    <recommendedName>
        <fullName evidence="2">ApeA N-terminal domain-containing protein</fullName>
    </recommendedName>
</protein>
<sequence length="128" mass="15173">MLGLSSEKIIDEQIDALLRYLSRNFTSEFSQMQNELSSVRLASAKFNCYKKYFDMIKSNIADQEFKDMLPLVDRVSFQVYANFTRITRNGLAHPSDTKMERIEVLMIFISFIKYCQIQYGFIDYYMNH</sequence>
<comment type="caution">
    <text evidence="1">The sequence shown here is derived from an EMBL/GenBank/DDBJ whole genome shotgun (WGS) entry which is preliminary data.</text>
</comment>
<dbReference type="EMBL" id="VSSQ01060691">
    <property type="protein sequence ID" value="MPN14099.1"/>
    <property type="molecule type" value="Genomic_DNA"/>
</dbReference>
<proteinExistence type="predicted"/>
<name>A0A645FL88_9ZZZZ</name>
<reference evidence="1" key="1">
    <citation type="submission" date="2019-08" db="EMBL/GenBank/DDBJ databases">
        <authorList>
            <person name="Kucharzyk K."/>
            <person name="Murdoch R.W."/>
            <person name="Higgins S."/>
            <person name="Loffler F."/>
        </authorList>
    </citation>
    <scope>NUCLEOTIDE SEQUENCE</scope>
</reference>
<accession>A0A645FL88</accession>
<gene>
    <name evidence="1" type="ORF">SDC9_161425</name>
</gene>
<organism evidence="1">
    <name type="scientific">bioreactor metagenome</name>
    <dbReference type="NCBI Taxonomy" id="1076179"/>
    <lineage>
        <taxon>unclassified sequences</taxon>
        <taxon>metagenomes</taxon>
        <taxon>ecological metagenomes</taxon>
    </lineage>
</organism>
<dbReference type="AlphaFoldDB" id="A0A645FL88"/>
<evidence type="ECO:0000313" key="1">
    <source>
        <dbReference type="EMBL" id="MPN14099.1"/>
    </source>
</evidence>
<evidence type="ECO:0008006" key="2">
    <source>
        <dbReference type="Google" id="ProtNLM"/>
    </source>
</evidence>